<dbReference type="EMBL" id="SEYY01005733">
    <property type="protein sequence ID" value="KAB7503162.1"/>
    <property type="molecule type" value="Genomic_DNA"/>
</dbReference>
<name>A0A5N5T9K1_9CRUS</name>
<comment type="caution">
    <text evidence="2">The sequence shown here is derived from an EMBL/GenBank/DDBJ whole genome shotgun (WGS) entry which is preliminary data.</text>
</comment>
<evidence type="ECO:0000313" key="3">
    <source>
        <dbReference type="Proteomes" id="UP000326759"/>
    </source>
</evidence>
<sequence>MKDARNWKYKNNRRKMLLRK</sequence>
<keyword evidence="3" id="KW-1185">Reference proteome</keyword>
<accession>A0A5N5T9K1</accession>
<feature type="compositionally biased region" description="Basic residues" evidence="1">
    <location>
        <begin position="7"/>
        <end position="20"/>
    </location>
</feature>
<dbReference type="Proteomes" id="UP000326759">
    <property type="component" value="Unassembled WGS sequence"/>
</dbReference>
<proteinExistence type="predicted"/>
<dbReference type="AlphaFoldDB" id="A0A5N5T9K1"/>
<protein>
    <submittedName>
        <fullName evidence="2">Uncharacterized protein</fullName>
    </submittedName>
</protein>
<feature type="region of interest" description="Disordered" evidence="1">
    <location>
        <begin position="1"/>
        <end position="20"/>
    </location>
</feature>
<organism evidence="2 3">
    <name type="scientific">Armadillidium nasatum</name>
    <dbReference type="NCBI Taxonomy" id="96803"/>
    <lineage>
        <taxon>Eukaryota</taxon>
        <taxon>Metazoa</taxon>
        <taxon>Ecdysozoa</taxon>
        <taxon>Arthropoda</taxon>
        <taxon>Crustacea</taxon>
        <taxon>Multicrustacea</taxon>
        <taxon>Malacostraca</taxon>
        <taxon>Eumalacostraca</taxon>
        <taxon>Peracarida</taxon>
        <taxon>Isopoda</taxon>
        <taxon>Oniscidea</taxon>
        <taxon>Crinocheta</taxon>
        <taxon>Armadillidiidae</taxon>
        <taxon>Armadillidium</taxon>
    </lineage>
</organism>
<reference evidence="2 3" key="1">
    <citation type="journal article" date="2019" name="PLoS Biol.">
        <title>Sex chromosomes control vertical transmission of feminizing Wolbachia symbionts in an isopod.</title>
        <authorList>
            <person name="Becking T."/>
            <person name="Chebbi M.A."/>
            <person name="Giraud I."/>
            <person name="Moumen B."/>
            <person name="Laverre T."/>
            <person name="Caubet Y."/>
            <person name="Peccoud J."/>
            <person name="Gilbert C."/>
            <person name="Cordaux R."/>
        </authorList>
    </citation>
    <scope>NUCLEOTIDE SEQUENCE [LARGE SCALE GENOMIC DNA]</scope>
    <source>
        <strain evidence="2">ANa2</strain>
        <tissue evidence="2">Whole body excluding digestive tract and cuticle</tissue>
    </source>
</reference>
<evidence type="ECO:0000256" key="1">
    <source>
        <dbReference type="SAM" id="MobiDB-lite"/>
    </source>
</evidence>
<gene>
    <name evidence="2" type="ORF">Anas_12791</name>
</gene>
<evidence type="ECO:0000313" key="2">
    <source>
        <dbReference type="EMBL" id="KAB7503162.1"/>
    </source>
</evidence>